<keyword evidence="2 5" id="KW-0813">Transport</keyword>
<evidence type="ECO:0000256" key="4">
    <source>
        <dbReference type="ARBA" id="ARBA00023065"/>
    </source>
</evidence>
<dbReference type="AlphaFoldDB" id="A0A1R2BFB3"/>
<dbReference type="GO" id="GO:0046961">
    <property type="term" value="F:proton-transporting ATPase activity, rotational mechanism"/>
    <property type="evidence" value="ECO:0007669"/>
    <property type="project" value="InterPro"/>
</dbReference>
<dbReference type="InterPro" id="IPR008218">
    <property type="entry name" value="ATPase_V1-cplx_f_g_su"/>
</dbReference>
<keyword evidence="7" id="KW-1185">Reference proteome</keyword>
<accession>A0A1R2BFB3</accession>
<comment type="similarity">
    <text evidence="1 5">Belongs to the V-ATPase F subunit family.</text>
</comment>
<dbReference type="PIRSF" id="PIRSF015945">
    <property type="entry name" value="ATPase_V1_F_euk"/>
    <property type="match status" value="1"/>
</dbReference>
<proteinExistence type="inferred from homology"/>
<protein>
    <recommendedName>
        <fullName evidence="5">V-type proton ATPase subunit F</fullName>
    </recommendedName>
</protein>
<dbReference type="Gene3D" id="3.40.50.10580">
    <property type="entry name" value="ATPase, V1 complex, subunit F"/>
    <property type="match status" value="1"/>
</dbReference>
<dbReference type="SUPFAM" id="SSF159468">
    <property type="entry name" value="AtpF-like"/>
    <property type="match status" value="1"/>
</dbReference>
<dbReference type="NCBIfam" id="TIGR01101">
    <property type="entry name" value="V_ATP_synt_F"/>
    <property type="match status" value="1"/>
</dbReference>
<dbReference type="Proteomes" id="UP000187209">
    <property type="component" value="Unassembled WGS sequence"/>
</dbReference>
<dbReference type="SMR" id="A0A1R2BFB3"/>
<dbReference type="PANTHER" id="PTHR13861:SF2">
    <property type="entry name" value="V-TYPE PROTON ATPASE SUBUNIT F"/>
    <property type="match status" value="1"/>
</dbReference>
<dbReference type="GO" id="GO:0033180">
    <property type="term" value="C:proton-transporting V-type ATPase, V1 domain"/>
    <property type="evidence" value="ECO:0007669"/>
    <property type="project" value="InterPro"/>
</dbReference>
<evidence type="ECO:0000313" key="6">
    <source>
        <dbReference type="EMBL" id="OMJ75441.1"/>
    </source>
</evidence>
<comment type="caution">
    <text evidence="6">The sequence shown here is derived from an EMBL/GenBank/DDBJ whole genome shotgun (WGS) entry which is preliminary data.</text>
</comment>
<name>A0A1R2BFB3_9CILI</name>
<evidence type="ECO:0000256" key="5">
    <source>
        <dbReference type="PIRNR" id="PIRNR015945"/>
    </source>
</evidence>
<evidence type="ECO:0000256" key="2">
    <source>
        <dbReference type="ARBA" id="ARBA00022448"/>
    </source>
</evidence>
<dbReference type="EMBL" id="MPUH01000690">
    <property type="protein sequence ID" value="OMJ75441.1"/>
    <property type="molecule type" value="Genomic_DNA"/>
</dbReference>
<dbReference type="Pfam" id="PF01990">
    <property type="entry name" value="ATP-synt_F"/>
    <property type="match status" value="1"/>
</dbReference>
<dbReference type="OrthoDB" id="10261947at2759"/>
<keyword evidence="4 5" id="KW-0406">Ion transport</keyword>
<dbReference type="InterPro" id="IPR036906">
    <property type="entry name" value="ATPase_V1_fsu_sf"/>
</dbReference>
<evidence type="ECO:0000256" key="3">
    <source>
        <dbReference type="ARBA" id="ARBA00022781"/>
    </source>
</evidence>
<sequence length="145" mass="16163">MATKAKILKDAENRHLIAVVADEDTVTGYLLTGIGERNHKGETNFIIVDDSTPSKSVEEAFEKLINRQDIALILVAQKIADSMVRHLISGHTKMLPVILEIPSKDKQYLPQNDPELIKAAKQLYGADRAIPMLAKEFVEGEEIDR</sequence>
<comment type="subunit">
    <text evidence="5">V-ATPase is a heteromultimeric enzyme made up of two complexes: the ATP-hydrolytic V1 complex and the proton translocation V0 complex.</text>
</comment>
<gene>
    <name evidence="6" type="ORF">SteCoe_25408</name>
</gene>
<organism evidence="6 7">
    <name type="scientific">Stentor coeruleus</name>
    <dbReference type="NCBI Taxonomy" id="5963"/>
    <lineage>
        <taxon>Eukaryota</taxon>
        <taxon>Sar</taxon>
        <taxon>Alveolata</taxon>
        <taxon>Ciliophora</taxon>
        <taxon>Postciliodesmatophora</taxon>
        <taxon>Heterotrichea</taxon>
        <taxon>Heterotrichida</taxon>
        <taxon>Stentoridae</taxon>
        <taxon>Stentor</taxon>
    </lineage>
</organism>
<dbReference type="PANTHER" id="PTHR13861">
    <property type="entry name" value="VACUOLAR ATP SYNTHASE SUBUNIT F"/>
    <property type="match status" value="1"/>
</dbReference>
<evidence type="ECO:0000313" key="7">
    <source>
        <dbReference type="Proteomes" id="UP000187209"/>
    </source>
</evidence>
<evidence type="ECO:0000256" key="1">
    <source>
        <dbReference type="ARBA" id="ARBA00010148"/>
    </source>
</evidence>
<dbReference type="InterPro" id="IPR005772">
    <property type="entry name" value="ATPase_V1-cplx_fsu_euk"/>
</dbReference>
<comment type="function">
    <text evidence="5">Subunit of the V1 complex of vacuolar(H+)-ATPase (V-ATPase), a multisubunit enzyme composed of a peripheral complex (V1) that hydrolyzes ATP and a membrane integral complex (V0) that translocates protons. V-ATPase is responsible for acidifying and maintaining the pH of intracellular compartments.</text>
</comment>
<reference evidence="6 7" key="1">
    <citation type="submission" date="2016-11" db="EMBL/GenBank/DDBJ databases">
        <title>The macronuclear genome of Stentor coeruleus: a giant cell with tiny introns.</title>
        <authorList>
            <person name="Slabodnick M."/>
            <person name="Ruby J.G."/>
            <person name="Reiff S.B."/>
            <person name="Swart E.C."/>
            <person name="Gosai S."/>
            <person name="Prabakaran S."/>
            <person name="Witkowska E."/>
            <person name="Larue G.E."/>
            <person name="Fisher S."/>
            <person name="Freeman R.M."/>
            <person name="Gunawardena J."/>
            <person name="Chu W."/>
            <person name="Stover N.A."/>
            <person name="Gregory B.D."/>
            <person name="Nowacki M."/>
            <person name="Derisi J."/>
            <person name="Roy S.W."/>
            <person name="Marshall W.F."/>
            <person name="Sood P."/>
        </authorList>
    </citation>
    <scope>NUCLEOTIDE SEQUENCE [LARGE SCALE GENOMIC DNA]</scope>
    <source>
        <strain evidence="6">WM001</strain>
    </source>
</reference>
<keyword evidence="3 5" id="KW-0375">Hydrogen ion transport</keyword>